<evidence type="ECO:0000313" key="2">
    <source>
        <dbReference type="EMBL" id="SFJ36478.1"/>
    </source>
</evidence>
<dbReference type="Proteomes" id="UP000199377">
    <property type="component" value="Unassembled WGS sequence"/>
</dbReference>
<feature type="non-terminal residue" evidence="2">
    <location>
        <position position="177"/>
    </location>
</feature>
<dbReference type="EMBL" id="FOQH01000059">
    <property type="protein sequence ID" value="SFJ36478.1"/>
    <property type="molecule type" value="Genomic_DNA"/>
</dbReference>
<accession>A0A1I3QQW6</accession>
<proteinExistence type="predicted"/>
<name>A0A1I3QQW6_9RHOB</name>
<keyword evidence="1" id="KW-0472">Membrane</keyword>
<keyword evidence="1" id="KW-0812">Transmembrane</keyword>
<sequence>MDATFLFQIPHDLMHAAAHAVGHEITADTPAWVHQVFHLTLVWAPIALAALALWRLVSALRARGRPAGAAPPPVPGFEPGVYAFVLRWTRAELPLLLGLSLAALPVLYAALELPKLIVNRAIDAEGFPLTAGPWSFDQLEFLFLLCALYLLAVMTSGALKFAINVAKGRVGERVLRR</sequence>
<feature type="transmembrane region" description="Helical" evidence="1">
    <location>
        <begin position="141"/>
        <end position="163"/>
    </location>
</feature>
<evidence type="ECO:0000313" key="3">
    <source>
        <dbReference type="Proteomes" id="UP000199377"/>
    </source>
</evidence>
<feature type="transmembrane region" description="Helical" evidence="1">
    <location>
        <begin position="36"/>
        <end position="57"/>
    </location>
</feature>
<keyword evidence="1" id="KW-1133">Transmembrane helix</keyword>
<organism evidence="2 3">
    <name type="scientific">Albimonas pacifica</name>
    <dbReference type="NCBI Taxonomy" id="1114924"/>
    <lineage>
        <taxon>Bacteria</taxon>
        <taxon>Pseudomonadati</taxon>
        <taxon>Pseudomonadota</taxon>
        <taxon>Alphaproteobacteria</taxon>
        <taxon>Rhodobacterales</taxon>
        <taxon>Paracoccaceae</taxon>
        <taxon>Albimonas</taxon>
    </lineage>
</organism>
<protein>
    <submittedName>
        <fullName evidence="2">Uncharacterized protein</fullName>
    </submittedName>
</protein>
<gene>
    <name evidence="2" type="ORF">SAMN05216258_1591</name>
</gene>
<keyword evidence="3" id="KW-1185">Reference proteome</keyword>
<feature type="transmembrane region" description="Helical" evidence="1">
    <location>
        <begin position="93"/>
        <end position="111"/>
    </location>
</feature>
<dbReference type="STRING" id="1114924.SAMN05216258_1591"/>
<reference evidence="2 3" key="1">
    <citation type="submission" date="2016-10" db="EMBL/GenBank/DDBJ databases">
        <authorList>
            <person name="de Groot N.N."/>
        </authorList>
    </citation>
    <scope>NUCLEOTIDE SEQUENCE [LARGE SCALE GENOMIC DNA]</scope>
    <source>
        <strain evidence="2 3">CGMCC 1.11030</strain>
    </source>
</reference>
<dbReference type="AlphaFoldDB" id="A0A1I3QQW6"/>
<evidence type="ECO:0000256" key="1">
    <source>
        <dbReference type="SAM" id="Phobius"/>
    </source>
</evidence>